<gene>
    <name evidence="13" type="ORF">DF223_11385</name>
</gene>
<evidence type="ECO:0000256" key="10">
    <source>
        <dbReference type="ARBA" id="ARBA00034269"/>
    </source>
</evidence>
<evidence type="ECO:0000256" key="1">
    <source>
        <dbReference type="ARBA" id="ARBA00004651"/>
    </source>
</evidence>
<sequence length="331" mass="37179">MVVVDNAVYLRGNRVASPPSLDATYEVLHEKGGMAWIGLYRPDKEEIQSVGAEFDLHDLMIEDTLSGHQRPKIERYGDTLFAVFKAARYVDADERVEFGEVHVVVGSDFAITIRHAETPDIAAIRRRLEGDPDLLGMGPESVLYAVIDEIVDGYAPVIAGLENDIDEIQDALFTEGQESSQRIYALSREVIEFQRATQPLVGIFEALGEGADKYGVPVELRRYLRDVHDHVLRVVERADAFRALLQNALMVNTALVGQRQNEASFAQSEQVKRISSWAAIFFAPSLVASIYGMNFEYMPELGWEWGYPFSLLLMFGGAVALYIIFKKNKWL</sequence>
<accession>A0A2U1TBQ9</accession>
<dbReference type="GO" id="GO:0000287">
    <property type="term" value="F:magnesium ion binding"/>
    <property type="evidence" value="ECO:0007669"/>
    <property type="project" value="TreeGrafter"/>
</dbReference>
<proteinExistence type="inferred from homology"/>
<keyword evidence="6" id="KW-0460">Magnesium</keyword>
<name>A0A2U1TBQ9_9MICO</name>
<dbReference type="Gene3D" id="3.30.460.20">
    <property type="entry name" value="CorA soluble domain-like"/>
    <property type="match status" value="1"/>
</dbReference>
<comment type="subcellular location">
    <subcellularLocation>
        <location evidence="1">Cell membrane</location>
        <topology evidence="1">Multi-pass membrane protein</topology>
    </subcellularLocation>
</comment>
<keyword evidence="7 12" id="KW-1133">Transmembrane helix</keyword>
<evidence type="ECO:0000313" key="13">
    <source>
        <dbReference type="EMBL" id="PWC06213.1"/>
    </source>
</evidence>
<dbReference type="EMBL" id="QEFB01000013">
    <property type="protein sequence ID" value="PWC06213.1"/>
    <property type="molecule type" value="Genomic_DNA"/>
</dbReference>
<evidence type="ECO:0000256" key="8">
    <source>
        <dbReference type="ARBA" id="ARBA00023065"/>
    </source>
</evidence>
<dbReference type="CDD" id="cd12830">
    <property type="entry name" value="MtCorA-like"/>
    <property type="match status" value="1"/>
</dbReference>
<evidence type="ECO:0000256" key="7">
    <source>
        <dbReference type="ARBA" id="ARBA00022989"/>
    </source>
</evidence>
<dbReference type="GO" id="GO:0015087">
    <property type="term" value="F:cobalt ion transmembrane transporter activity"/>
    <property type="evidence" value="ECO:0007669"/>
    <property type="project" value="TreeGrafter"/>
</dbReference>
<organism evidence="13 14">
    <name type="scientific">Mycetocola zhujimingii</name>
    <dbReference type="NCBI Taxonomy" id="2079792"/>
    <lineage>
        <taxon>Bacteria</taxon>
        <taxon>Bacillati</taxon>
        <taxon>Actinomycetota</taxon>
        <taxon>Actinomycetes</taxon>
        <taxon>Micrococcales</taxon>
        <taxon>Microbacteriaceae</taxon>
        <taxon>Mycetocola</taxon>
    </lineage>
</organism>
<dbReference type="Gene3D" id="1.20.58.340">
    <property type="entry name" value="Magnesium transport protein CorA, transmembrane region"/>
    <property type="match status" value="2"/>
</dbReference>
<comment type="catalytic activity">
    <reaction evidence="10">
        <text>Mg(2+)(in) = Mg(2+)(out)</text>
        <dbReference type="Rhea" id="RHEA:29827"/>
        <dbReference type="ChEBI" id="CHEBI:18420"/>
    </reaction>
</comment>
<dbReference type="PANTHER" id="PTHR46494:SF1">
    <property type="entry name" value="CORA FAMILY METAL ION TRANSPORTER (EUROFUNG)"/>
    <property type="match status" value="1"/>
</dbReference>
<feature type="transmembrane region" description="Helical" evidence="12">
    <location>
        <begin position="274"/>
        <end position="293"/>
    </location>
</feature>
<dbReference type="RefSeq" id="WP_108963257.1">
    <property type="nucleotide sequence ID" value="NZ_QEFB01000013.1"/>
</dbReference>
<evidence type="ECO:0000313" key="14">
    <source>
        <dbReference type="Proteomes" id="UP000244962"/>
    </source>
</evidence>
<evidence type="ECO:0000256" key="11">
    <source>
        <dbReference type="ARBA" id="ARBA00045497"/>
    </source>
</evidence>
<reference evidence="14" key="1">
    <citation type="submission" date="2018-04" db="EMBL/GenBank/DDBJ databases">
        <authorList>
            <person name="Liu S."/>
            <person name="Wang Z."/>
            <person name="Li J."/>
        </authorList>
    </citation>
    <scope>NUCLEOTIDE SEQUENCE [LARGE SCALE GENOMIC DNA]</scope>
    <source>
        <strain evidence="14">622</strain>
    </source>
</reference>
<comment type="similarity">
    <text evidence="2">Belongs to the CorA metal ion transporter (MIT) (TC 1.A.35) family.</text>
</comment>
<dbReference type="SUPFAM" id="SSF143865">
    <property type="entry name" value="CorA soluble domain-like"/>
    <property type="match status" value="1"/>
</dbReference>
<evidence type="ECO:0000256" key="9">
    <source>
        <dbReference type="ARBA" id="ARBA00023136"/>
    </source>
</evidence>
<dbReference type="AlphaFoldDB" id="A0A2U1TBQ9"/>
<evidence type="ECO:0000256" key="12">
    <source>
        <dbReference type="SAM" id="Phobius"/>
    </source>
</evidence>
<evidence type="ECO:0000256" key="3">
    <source>
        <dbReference type="ARBA" id="ARBA00022448"/>
    </source>
</evidence>
<dbReference type="GO" id="GO:0005886">
    <property type="term" value="C:plasma membrane"/>
    <property type="evidence" value="ECO:0007669"/>
    <property type="project" value="UniProtKB-SubCell"/>
</dbReference>
<evidence type="ECO:0000256" key="2">
    <source>
        <dbReference type="ARBA" id="ARBA00009765"/>
    </source>
</evidence>
<dbReference type="FunFam" id="1.20.58.340:FF:000004">
    <property type="entry name" value="Magnesium transport protein CorA"/>
    <property type="match status" value="1"/>
</dbReference>
<dbReference type="PANTHER" id="PTHR46494">
    <property type="entry name" value="CORA FAMILY METAL ION TRANSPORTER (EUROFUNG)"/>
    <property type="match status" value="1"/>
</dbReference>
<feature type="transmembrane region" description="Helical" evidence="12">
    <location>
        <begin position="305"/>
        <end position="325"/>
    </location>
</feature>
<keyword evidence="8" id="KW-0406">Ion transport</keyword>
<evidence type="ECO:0000256" key="6">
    <source>
        <dbReference type="ARBA" id="ARBA00022842"/>
    </source>
</evidence>
<evidence type="ECO:0000256" key="5">
    <source>
        <dbReference type="ARBA" id="ARBA00022692"/>
    </source>
</evidence>
<protein>
    <submittedName>
        <fullName evidence="13">Transporter</fullName>
    </submittedName>
</protein>
<evidence type="ECO:0000256" key="4">
    <source>
        <dbReference type="ARBA" id="ARBA00022475"/>
    </source>
</evidence>
<dbReference type="InterPro" id="IPR045863">
    <property type="entry name" value="CorA_TM1_TM2"/>
</dbReference>
<comment type="caution">
    <text evidence="13">The sequence shown here is derived from an EMBL/GenBank/DDBJ whole genome shotgun (WGS) entry which is preliminary data.</text>
</comment>
<keyword evidence="5 12" id="KW-0812">Transmembrane</keyword>
<dbReference type="InterPro" id="IPR045861">
    <property type="entry name" value="CorA_cytoplasmic_dom"/>
</dbReference>
<dbReference type="SUPFAM" id="SSF144083">
    <property type="entry name" value="Magnesium transport protein CorA, transmembrane region"/>
    <property type="match status" value="1"/>
</dbReference>
<keyword evidence="14" id="KW-1185">Reference proteome</keyword>
<keyword evidence="3" id="KW-0813">Transport</keyword>
<keyword evidence="4" id="KW-1003">Cell membrane</keyword>
<comment type="function">
    <text evidence="11">Mediates influx of magnesium ions. Alternates between open and closed states. Activated by low cytoplasmic Mg(2+) levels. Inactive when cytoplasmic Mg(2+) levels are high.</text>
</comment>
<keyword evidence="9 12" id="KW-0472">Membrane</keyword>
<dbReference type="GO" id="GO:0015095">
    <property type="term" value="F:magnesium ion transmembrane transporter activity"/>
    <property type="evidence" value="ECO:0007669"/>
    <property type="project" value="TreeGrafter"/>
</dbReference>
<dbReference type="GO" id="GO:0050897">
    <property type="term" value="F:cobalt ion binding"/>
    <property type="evidence" value="ECO:0007669"/>
    <property type="project" value="TreeGrafter"/>
</dbReference>
<dbReference type="Pfam" id="PF01544">
    <property type="entry name" value="CorA"/>
    <property type="match status" value="1"/>
</dbReference>
<dbReference type="Proteomes" id="UP000244962">
    <property type="component" value="Unassembled WGS sequence"/>
</dbReference>
<dbReference type="InterPro" id="IPR002523">
    <property type="entry name" value="MgTranspt_CorA/ZnTranspt_ZntB"/>
</dbReference>